<sequence>MKYTKYFFILLLGSLCFWVSQIKIRLPLLTTIIYKNSKFTIFEMKNPLLAGIFIAASAGIFEEGFRFLFRKFLLKNSRNIVEAAIFGLGHSLMEILYLFYVTGFHTALFSISIWGILERILATFLHIELSILLWLGFLKNKKYRILILAMLLHTFVDSIIPVAGYFRRSIWEVEFLFFAIVLWIGILLIKYHKREENL</sequence>
<dbReference type="GeneID" id="75076418"/>
<comment type="caution">
    <text evidence="1">The sequence shown here is derived from an EMBL/GenBank/DDBJ whole genome shotgun (WGS) entry which is preliminary data.</text>
</comment>
<evidence type="ECO:0000313" key="2">
    <source>
        <dbReference type="Proteomes" id="UP000075816"/>
    </source>
</evidence>
<name>A0A162ILL5_9FUSO</name>
<organism evidence="1 2">
    <name type="scientific">Fusobacterium necrophorum subsp. funduliforme</name>
    <dbReference type="NCBI Taxonomy" id="143387"/>
    <lineage>
        <taxon>Bacteria</taxon>
        <taxon>Fusobacteriati</taxon>
        <taxon>Fusobacteriota</taxon>
        <taxon>Fusobacteriia</taxon>
        <taxon>Fusobacteriales</taxon>
        <taxon>Fusobacteriaceae</taxon>
        <taxon>Fusobacterium</taxon>
    </lineage>
</organism>
<proteinExistence type="predicted"/>
<gene>
    <name evidence="1" type="ORF">A2J07_07405</name>
</gene>
<dbReference type="KEGG" id="fnf:BSQ88_08255"/>
<dbReference type="AlphaFoldDB" id="A0A162ILL5"/>
<dbReference type="Proteomes" id="UP000075816">
    <property type="component" value="Unassembled WGS sequence"/>
</dbReference>
<dbReference type="eggNOG" id="COG4377">
    <property type="taxonomic scope" value="Bacteria"/>
</dbReference>
<dbReference type="InterPro" id="IPR011397">
    <property type="entry name" value="YhfC"/>
</dbReference>
<accession>A0A162ILL5</accession>
<reference evidence="1 2" key="1">
    <citation type="submission" date="2016-03" db="EMBL/GenBank/DDBJ databases">
        <title>Comparative genomics of human isolates of Fusobacterium necrophorum.</title>
        <authorList>
            <person name="Jensen A."/>
            <person name="Bank S."/>
            <person name="Andersen P.S."/>
            <person name="Kristensen L.H."/>
            <person name="Prag J."/>
        </authorList>
    </citation>
    <scope>NUCLEOTIDE SEQUENCE [LARGE SCALE GENOMIC DNA]</scope>
    <source>
        <strain evidence="1 2">LS_1264</strain>
    </source>
</reference>
<dbReference type="EMBL" id="LVEA01000075">
    <property type="protein sequence ID" value="KYL01871.1"/>
    <property type="molecule type" value="Genomic_DNA"/>
</dbReference>
<protein>
    <submittedName>
        <fullName evidence="1">Peptidase</fullName>
    </submittedName>
</protein>
<evidence type="ECO:0000313" key="1">
    <source>
        <dbReference type="EMBL" id="KYL01871.1"/>
    </source>
</evidence>
<dbReference type="RefSeq" id="WP_005955616.1">
    <property type="nucleotide sequence ID" value="NZ_CAXOUE010000018.1"/>
</dbReference>
<dbReference type="Pfam" id="PF10086">
    <property type="entry name" value="YhfC"/>
    <property type="match status" value="1"/>
</dbReference>